<feature type="region of interest" description="Disordered" evidence="1">
    <location>
        <begin position="38"/>
        <end position="92"/>
    </location>
</feature>
<sequence length="92" mass="10320">MREHKSARLDSRHFSTLGGRPVRKRAWQGLSAIDVFSSSGKEVKRPKASTSRISTPRNVAKNDGKNLQSGGRAKKEMNFDDFRDFADTPNLD</sequence>
<reference evidence="3" key="1">
    <citation type="submission" date="2024-02" db="UniProtKB">
        <authorList>
            <consortium name="WormBaseParasite"/>
        </authorList>
    </citation>
    <scope>IDENTIFICATION</scope>
</reference>
<dbReference type="WBParaSite" id="MBELARI_LOCUS13590.2">
    <property type="protein sequence ID" value="MBELARI_LOCUS13590.2"/>
    <property type="gene ID" value="MBELARI_LOCUS13590"/>
</dbReference>
<accession>A0AAF3EHX3</accession>
<evidence type="ECO:0000256" key="1">
    <source>
        <dbReference type="SAM" id="MobiDB-lite"/>
    </source>
</evidence>
<dbReference type="AlphaFoldDB" id="A0AAF3EHX3"/>
<keyword evidence="2" id="KW-1185">Reference proteome</keyword>
<feature type="compositionally biased region" description="Basic and acidic residues" evidence="1">
    <location>
        <begin position="73"/>
        <end position="86"/>
    </location>
</feature>
<dbReference type="Proteomes" id="UP000887575">
    <property type="component" value="Unassembled WGS sequence"/>
</dbReference>
<proteinExistence type="predicted"/>
<feature type="compositionally biased region" description="Polar residues" evidence="1">
    <location>
        <begin position="48"/>
        <end position="57"/>
    </location>
</feature>
<evidence type="ECO:0000313" key="2">
    <source>
        <dbReference type="Proteomes" id="UP000887575"/>
    </source>
</evidence>
<name>A0AAF3EHX3_9BILA</name>
<evidence type="ECO:0000313" key="3">
    <source>
        <dbReference type="WBParaSite" id="MBELARI_LOCUS13590.2"/>
    </source>
</evidence>
<protein>
    <submittedName>
        <fullName evidence="3">Uncharacterized protein</fullName>
    </submittedName>
</protein>
<organism evidence="2 3">
    <name type="scientific">Mesorhabditis belari</name>
    <dbReference type="NCBI Taxonomy" id="2138241"/>
    <lineage>
        <taxon>Eukaryota</taxon>
        <taxon>Metazoa</taxon>
        <taxon>Ecdysozoa</taxon>
        <taxon>Nematoda</taxon>
        <taxon>Chromadorea</taxon>
        <taxon>Rhabditida</taxon>
        <taxon>Rhabditina</taxon>
        <taxon>Rhabditomorpha</taxon>
        <taxon>Rhabditoidea</taxon>
        <taxon>Rhabditidae</taxon>
        <taxon>Mesorhabditinae</taxon>
        <taxon>Mesorhabditis</taxon>
    </lineage>
</organism>